<name>A0AAN9R641_CANGL</name>
<dbReference type="Proteomes" id="UP001367508">
    <property type="component" value="Unassembled WGS sequence"/>
</dbReference>
<gene>
    <name evidence="1" type="ORF">VNO77_02404</name>
</gene>
<accession>A0AAN9R641</accession>
<comment type="caution">
    <text evidence="1">The sequence shown here is derived from an EMBL/GenBank/DDBJ whole genome shotgun (WGS) entry which is preliminary data.</text>
</comment>
<keyword evidence="2" id="KW-1185">Reference proteome</keyword>
<sequence>MKNRDEEEVNPPLSILKRLDRLESLLVFLEEKQHYSGTDAAVAVDGCLKPEERCKNLFSVLEEVHHKGTLLERVALLENRVLQLSIDMDLGNTSRSSSSTSAVVVEKLEHMNVVTTIQEKQDPLIAQDKIRVEACSLNSPSCMAQRRRIKVVSKKGNNKEWLKWFTLGC</sequence>
<dbReference type="EMBL" id="JAYMYQ010000001">
    <property type="protein sequence ID" value="KAK7360411.1"/>
    <property type="molecule type" value="Genomic_DNA"/>
</dbReference>
<dbReference type="PANTHER" id="PTHR34190">
    <property type="entry name" value="EXPRESSED PROTEIN"/>
    <property type="match status" value="1"/>
</dbReference>
<dbReference type="AlphaFoldDB" id="A0AAN9R641"/>
<evidence type="ECO:0000313" key="1">
    <source>
        <dbReference type="EMBL" id="KAK7360411.1"/>
    </source>
</evidence>
<reference evidence="1 2" key="1">
    <citation type="submission" date="2024-01" db="EMBL/GenBank/DDBJ databases">
        <title>The genomes of 5 underutilized Papilionoideae crops provide insights into root nodulation and disease resistanc.</title>
        <authorList>
            <person name="Jiang F."/>
        </authorList>
    </citation>
    <scope>NUCLEOTIDE SEQUENCE [LARGE SCALE GENOMIC DNA]</scope>
    <source>
        <strain evidence="1">LVBAO_FW01</strain>
        <tissue evidence="1">Leaves</tissue>
    </source>
</reference>
<evidence type="ECO:0000313" key="2">
    <source>
        <dbReference type="Proteomes" id="UP001367508"/>
    </source>
</evidence>
<organism evidence="1 2">
    <name type="scientific">Canavalia gladiata</name>
    <name type="common">Sword bean</name>
    <name type="synonym">Dolichos gladiatus</name>
    <dbReference type="NCBI Taxonomy" id="3824"/>
    <lineage>
        <taxon>Eukaryota</taxon>
        <taxon>Viridiplantae</taxon>
        <taxon>Streptophyta</taxon>
        <taxon>Embryophyta</taxon>
        <taxon>Tracheophyta</taxon>
        <taxon>Spermatophyta</taxon>
        <taxon>Magnoliopsida</taxon>
        <taxon>eudicotyledons</taxon>
        <taxon>Gunneridae</taxon>
        <taxon>Pentapetalae</taxon>
        <taxon>rosids</taxon>
        <taxon>fabids</taxon>
        <taxon>Fabales</taxon>
        <taxon>Fabaceae</taxon>
        <taxon>Papilionoideae</taxon>
        <taxon>50 kb inversion clade</taxon>
        <taxon>NPAAA clade</taxon>
        <taxon>indigoferoid/millettioid clade</taxon>
        <taxon>Phaseoleae</taxon>
        <taxon>Canavalia</taxon>
    </lineage>
</organism>
<protein>
    <submittedName>
        <fullName evidence="1">Uncharacterized protein</fullName>
    </submittedName>
</protein>
<proteinExistence type="predicted"/>
<dbReference type="PANTHER" id="PTHR34190:SF10">
    <property type="entry name" value="TERNARY COMPLEX FACTOR MIP1 LEUCINE-ZIPPER DOMAIN-CONTAINING PROTEIN"/>
    <property type="match status" value="1"/>
</dbReference>